<dbReference type="SUPFAM" id="SSF53383">
    <property type="entry name" value="PLP-dependent transferases"/>
    <property type="match status" value="1"/>
</dbReference>
<accession>A0ABU3Q6S9</accession>
<proteinExistence type="predicted"/>
<dbReference type="Gene3D" id="3.90.1150.10">
    <property type="entry name" value="Aspartate Aminotransferase, domain 1"/>
    <property type="match status" value="1"/>
</dbReference>
<dbReference type="Gene3D" id="3.40.640.10">
    <property type="entry name" value="Type I PLP-dependent aspartate aminotransferase-like (Major domain)"/>
    <property type="match status" value="1"/>
</dbReference>
<dbReference type="PANTHER" id="PTHR43586:SF15">
    <property type="entry name" value="BLR3095 PROTEIN"/>
    <property type="match status" value="1"/>
</dbReference>
<dbReference type="PANTHER" id="PTHR43586">
    <property type="entry name" value="CYSTEINE DESULFURASE"/>
    <property type="match status" value="1"/>
</dbReference>
<dbReference type="EMBL" id="JAVUPU010000003">
    <property type="protein sequence ID" value="MDT9598678.1"/>
    <property type="molecule type" value="Genomic_DNA"/>
</dbReference>
<gene>
    <name evidence="3" type="ORF">RQX22_06925</name>
</gene>
<keyword evidence="1" id="KW-0663">Pyridoxal phosphate</keyword>
<dbReference type="InterPro" id="IPR015421">
    <property type="entry name" value="PyrdxlP-dep_Trfase_major"/>
</dbReference>
<protein>
    <submittedName>
        <fullName evidence="3">Aminotransferase class V-fold PLP-dependent enzyme</fullName>
    </submittedName>
</protein>
<comment type="caution">
    <text evidence="3">The sequence shown here is derived from an EMBL/GenBank/DDBJ whole genome shotgun (WGS) entry which is preliminary data.</text>
</comment>
<keyword evidence="3" id="KW-0032">Aminotransferase</keyword>
<dbReference type="Proteomes" id="UP001259572">
    <property type="component" value="Unassembled WGS sequence"/>
</dbReference>
<organism evidence="3 4">
    <name type="scientific">Sphingosinicella rhizophila</name>
    <dbReference type="NCBI Taxonomy" id="3050082"/>
    <lineage>
        <taxon>Bacteria</taxon>
        <taxon>Pseudomonadati</taxon>
        <taxon>Pseudomonadota</taxon>
        <taxon>Alphaproteobacteria</taxon>
        <taxon>Sphingomonadales</taxon>
        <taxon>Sphingosinicellaceae</taxon>
        <taxon>Sphingosinicella</taxon>
    </lineage>
</organism>
<evidence type="ECO:0000256" key="1">
    <source>
        <dbReference type="ARBA" id="ARBA00022898"/>
    </source>
</evidence>
<dbReference type="GO" id="GO:0008483">
    <property type="term" value="F:transaminase activity"/>
    <property type="evidence" value="ECO:0007669"/>
    <property type="project" value="UniProtKB-KW"/>
</dbReference>
<evidence type="ECO:0000313" key="3">
    <source>
        <dbReference type="EMBL" id="MDT9598678.1"/>
    </source>
</evidence>
<dbReference type="InterPro" id="IPR000192">
    <property type="entry name" value="Aminotrans_V_dom"/>
</dbReference>
<feature type="domain" description="Aminotransferase class V" evidence="2">
    <location>
        <begin position="39"/>
        <end position="380"/>
    </location>
</feature>
<dbReference type="RefSeq" id="WP_315724939.1">
    <property type="nucleotide sequence ID" value="NZ_JAVUPU010000003.1"/>
</dbReference>
<dbReference type="Pfam" id="PF00266">
    <property type="entry name" value="Aminotran_5"/>
    <property type="match status" value="1"/>
</dbReference>
<keyword evidence="3" id="KW-0808">Transferase</keyword>
<evidence type="ECO:0000313" key="4">
    <source>
        <dbReference type="Proteomes" id="UP001259572"/>
    </source>
</evidence>
<sequence length="394" mass="42200">MTGDIGSEITAPGAVADPKRSTDWSAFRAKFPAISNFTYLDTATHGPISADALMAAHRYYQWSNSSGEVASGKWLKEVDACRNAVAKLLGAGPEEIGFVHNTSMAMVCAALLFEGQGAVLTARNEHPTVVTPWYARKYKVYAAEPDENGLFTVGAFERALRPDIKIISISHLRYNDGQVMDLAGLGHLARERNLHLVVDATQSAGILPIDVNWGIDVLAFAGFKWLNAGHGAGAIYVRDGLLEQYGLPIAGRQSRSTDQLVEITELAPLYEARAFELGALSVPAIMALGASLNLLRSIGADQVLGAVAENAAKLRDGLHSLGLRPQALLEAAPVSPIVSLRAADSQGIVEVLARRGVIAAARAGFLRFGISWYNDQSDVENCIVALGETIIKRR</sequence>
<dbReference type="InterPro" id="IPR015422">
    <property type="entry name" value="PyrdxlP-dep_Trfase_small"/>
</dbReference>
<name>A0ABU3Q6S9_9SPHN</name>
<evidence type="ECO:0000259" key="2">
    <source>
        <dbReference type="Pfam" id="PF00266"/>
    </source>
</evidence>
<dbReference type="InterPro" id="IPR015424">
    <property type="entry name" value="PyrdxlP-dep_Trfase"/>
</dbReference>
<reference evidence="3 4" key="1">
    <citation type="submission" date="2023-05" db="EMBL/GenBank/DDBJ databases">
        <authorList>
            <person name="Guo Y."/>
        </authorList>
    </citation>
    <scope>NUCLEOTIDE SEQUENCE [LARGE SCALE GENOMIC DNA]</scope>
    <source>
        <strain evidence="3 4">GR2756</strain>
    </source>
</reference>
<keyword evidence="4" id="KW-1185">Reference proteome</keyword>